<dbReference type="Proteomes" id="UP000326505">
    <property type="component" value="Chromosome"/>
</dbReference>
<protein>
    <submittedName>
        <fullName evidence="2">Uncharacterized protein</fullName>
    </submittedName>
</protein>
<feature type="region of interest" description="Disordered" evidence="1">
    <location>
        <begin position="1"/>
        <end position="26"/>
    </location>
</feature>
<evidence type="ECO:0000313" key="2">
    <source>
        <dbReference type="EMBL" id="QEV61459.1"/>
    </source>
</evidence>
<dbReference type="KEGG" id="sspb:CP982_24420"/>
<organism evidence="2 3">
    <name type="scientific">Streptomyces spectabilis</name>
    <dbReference type="NCBI Taxonomy" id="68270"/>
    <lineage>
        <taxon>Bacteria</taxon>
        <taxon>Bacillati</taxon>
        <taxon>Actinomycetota</taxon>
        <taxon>Actinomycetes</taxon>
        <taxon>Kitasatosporales</taxon>
        <taxon>Streptomycetaceae</taxon>
        <taxon>Streptomyces</taxon>
    </lineage>
</organism>
<proteinExistence type="predicted"/>
<evidence type="ECO:0000256" key="1">
    <source>
        <dbReference type="SAM" id="MobiDB-lite"/>
    </source>
</evidence>
<accession>A0A5P2XDS0</accession>
<name>A0A5P2XDS0_STRST</name>
<gene>
    <name evidence="2" type="ORF">CP982_24420</name>
</gene>
<evidence type="ECO:0000313" key="3">
    <source>
        <dbReference type="Proteomes" id="UP000326505"/>
    </source>
</evidence>
<dbReference type="EMBL" id="CP023690">
    <property type="protein sequence ID" value="QEV61459.1"/>
    <property type="molecule type" value="Genomic_DNA"/>
</dbReference>
<reference evidence="2 3" key="1">
    <citation type="submission" date="2017-09" db="EMBL/GenBank/DDBJ databases">
        <authorList>
            <person name="Lee N."/>
            <person name="Cho B.-K."/>
        </authorList>
    </citation>
    <scope>NUCLEOTIDE SEQUENCE [LARGE SCALE GENOMIC DNA]</scope>
    <source>
        <strain evidence="2 3">ATCC 27465</strain>
    </source>
</reference>
<dbReference type="AlphaFoldDB" id="A0A5P2XDS0"/>
<sequence>MEFAVQGAVARQVADQDRQAAGGEAGAVPVQEVDAVVAEEVRLEGLGVFVDELAEAQSSPRPSPVSLP</sequence>